<dbReference type="Pfam" id="PF04234">
    <property type="entry name" value="CopC"/>
    <property type="match status" value="1"/>
</dbReference>
<dbReference type="Proteomes" id="UP001501588">
    <property type="component" value="Unassembled WGS sequence"/>
</dbReference>
<proteinExistence type="predicted"/>
<dbReference type="InterPro" id="IPR014756">
    <property type="entry name" value="Ig_E-set"/>
</dbReference>
<keyword evidence="1 3" id="KW-0732">Signal</keyword>
<evidence type="ECO:0000256" key="1">
    <source>
        <dbReference type="ARBA" id="ARBA00022729"/>
    </source>
</evidence>
<feature type="signal peptide" evidence="3">
    <location>
        <begin position="1"/>
        <end position="19"/>
    </location>
</feature>
<dbReference type="InterPro" id="IPR014755">
    <property type="entry name" value="Cu-Rt/internalin_Ig-like"/>
</dbReference>
<dbReference type="Gene3D" id="2.60.40.1220">
    <property type="match status" value="1"/>
</dbReference>
<feature type="chain" id="PRO_5045122314" description="CopC domain-containing protein" evidence="3">
    <location>
        <begin position="20"/>
        <end position="130"/>
    </location>
</feature>
<reference evidence="5 6" key="1">
    <citation type="journal article" date="2019" name="Int. J. Syst. Evol. Microbiol.">
        <title>The Global Catalogue of Microorganisms (GCM) 10K type strain sequencing project: providing services to taxonomists for standard genome sequencing and annotation.</title>
        <authorList>
            <consortium name="The Broad Institute Genomics Platform"/>
            <consortium name="The Broad Institute Genome Sequencing Center for Infectious Disease"/>
            <person name="Wu L."/>
            <person name="Ma J."/>
        </authorList>
    </citation>
    <scope>NUCLEOTIDE SEQUENCE [LARGE SCALE GENOMIC DNA]</scope>
    <source>
        <strain evidence="5 6">JCM 9933</strain>
    </source>
</reference>
<keyword evidence="6" id="KW-1185">Reference proteome</keyword>
<feature type="domain" description="CopC" evidence="4">
    <location>
        <begin position="29"/>
        <end position="118"/>
    </location>
</feature>
<accession>A0ABN1F0U5</accession>
<name>A0ABN1F0U5_9PROT</name>
<dbReference type="SUPFAM" id="SSF81296">
    <property type="entry name" value="E set domains"/>
    <property type="match status" value="1"/>
</dbReference>
<protein>
    <recommendedName>
        <fullName evidence="4">CopC domain-containing protein</fullName>
    </recommendedName>
</protein>
<evidence type="ECO:0000256" key="3">
    <source>
        <dbReference type="SAM" id="SignalP"/>
    </source>
</evidence>
<evidence type="ECO:0000256" key="2">
    <source>
        <dbReference type="ARBA" id="ARBA00023008"/>
    </source>
</evidence>
<sequence>MRPMLFFLAVLAAAPAAAAAPATATGRPALLHSDPAQGAETRSLPVAVRLRFNQPMRLERLKLYNSEGVEQAVRLSRDSATPSLEHRGGFARLRPGRYRAEWSASSPAGETIGGTLFFVAKPGEQQRAGP</sequence>
<comment type="caution">
    <text evidence="5">The sequence shown here is derived from an EMBL/GenBank/DDBJ whole genome shotgun (WGS) entry which is preliminary data.</text>
</comment>
<gene>
    <name evidence="5" type="ORF">GCM10009416_17400</name>
</gene>
<evidence type="ECO:0000313" key="6">
    <source>
        <dbReference type="Proteomes" id="UP001501588"/>
    </source>
</evidence>
<evidence type="ECO:0000259" key="4">
    <source>
        <dbReference type="Pfam" id="PF04234"/>
    </source>
</evidence>
<dbReference type="EMBL" id="BAAAFZ010000019">
    <property type="protein sequence ID" value="GAA0579510.1"/>
    <property type="molecule type" value="Genomic_DNA"/>
</dbReference>
<keyword evidence="2" id="KW-0186">Copper</keyword>
<evidence type="ECO:0000313" key="5">
    <source>
        <dbReference type="EMBL" id="GAA0579510.1"/>
    </source>
</evidence>
<dbReference type="InterPro" id="IPR007348">
    <property type="entry name" value="CopC_dom"/>
</dbReference>
<organism evidence="5 6">
    <name type="scientific">Craurococcus roseus</name>
    <dbReference type="NCBI Taxonomy" id="77585"/>
    <lineage>
        <taxon>Bacteria</taxon>
        <taxon>Pseudomonadati</taxon>
        <taxon>Pseudomonadota</taxon>
        <taxon>Alphaproteobacteria</taxon>
        <taxon>Acetobacterales</taxon>
        <taxon>Acetobacteraceae</taxon>
        <taxon>Craurococcus</taxon>
    </lineage>
</organism>